<evidence type="ECO:0000313" key="2">
    <source>
        <dbReference type="Proteomes" id="UP001484239"/>
    </source>
</evidence>
<proteinExistence type="predicted"/>
<organism evidence="1 2">
    <name type="scientific">Gaopeijia maritima</name>
    <dbReference type="NCBI Taxonomy" id="3119007"/>
    <lineage>
        <taxon>Bacteria</taxon>
        <taxon>Pseudomonadati</taxon>
        <taxon>Gemmatimonadota</taxon>
        <taxon>Longimicrobiia</taxon>
        <taxon>Gaopeijiales</taxon>
        <taxon>Gaopeijiaceae</taxon>
        <taxon>Gaopeijia</taxon>
    </lineage>
</organism>
<name>A0ABU9E587_9BACT</name>
<reference evidence="1 2" key="1">
    <citation type="submission" date="2024-02" db="EMBL/GenBank/DDBJ databases">
        <title>A novel Gemmatimonadota bacterium.</title>
        <authorList>
            <person name="Du Z.-J."/>
            <person name="Ye Y.-Q."/>
        </authorList>
    </citation>
    <scope>NUCLEOTIDE SEQUENCE [LARGE SCALE GENOMIC DNA]</scope>
    <source>
        <strain evidence="1 2">DH-20</strain>
    </source>
</reference>
<evidence type="ECO:0000313" key="1">
    <source>
        <dbReference type="EMBL" id="MEK9499872.1"/>
    </source>
</evidence>
<comment type="caution">
    <text evidence="1">The sequence shown here is derived from an EMBL/GenBank/DDBJ whole genome shotgun (WGS) entry which is preliminary data.</text>
</comment>
<dbReference type="Proteomes" id="UP001484239">
    <property type="component" value="Unassembled WGS sequence"/>
</dbReference>
<dbReference type="EMBL" id="JBBHLI010000001">
    <property type="protein sequence ID" value="MEK9499872.1"/>
    <property type="molecule type" value="Genomic_DNA"/>
</dbReference>
<sequence length="225" mass="24525">MLLLLAIAGGCEKGRLVEPFSDSPQTMKAYSGWNCPTAFASVNIENCRVLTSAEGSRLLAQFNDSARYRTSSPECAAIADDFQALLSAGQVYWASPDEALGSSWHVTTGGTTVGIALDGMNFFDFDGADPYANLRLKTATHEAGHEYGLPDEPSIGEPVTADDAANYCTRQTNINPWGVGGSGGGGDDSNMACWTLQRDYYYYYPDTDVWEYQYTDTYSWCEEVV</sequence>
<protein>
    <submittedName>
        <fullName evidence="1">Uncharacterized protein</fullName>
    </submittedName>
</protein>
<dbReference type="RefSeq" id="WP_405282818.1">
    <property type="nucleotide sequence ID" value="NZ_CP144380.1"/>
</dbReference>
<keyword evidence="2" id="KW-1185">Reference proteome</keyword>
<gene>
    <name evidence="1" type="ORF">WI372_02605</name>
</gene>
<accession>A0ABU9E587</accession>